<comment type="caution">
    <text evidence="1">The sequence shown here is derived from an EMBL/GenBank/DDBJ whole genome shotgun (WGS) entry which is preliminary data.</text>
</comment>
<organism evidence="1 2">
    <name type="scientific">Crepidotus variabilis</name>
    <dbReference type="NCBI Taxonomy" id="179855"/>
    <lineage>
        <taxon>Eukaryota</taxon>
        <taxon>Fungi</taxon>
        <taxon>Dikarya</taxon>
        <taxon>Basidiomycota</taxon>
        <taxon>Agaricomycotina</taxon>
        <taxon>Agaricomycetes</taxon>
        <taxon>Agaricomycetidae</taxon>
        <taxon>Agaricales</taxon>
        <taxon>Agaricineae</taxon>
        <taxon>Crepidotaceae</taxon>
        <taxon>Crepidotus</taxon>
    </lineage>
</organism>
<reference evidence="1" key="1">
    <citation type="submission" date="2020-11" db="EMBL/GenBank/DDBJ databases">
        <authorList>
            <consortium name="DOE Joint Genome Institute"/>
            <person name="Ahrendt S."/>
            <person name="Riley R."/>
            <person name="Andreopoulos W."/>
            <person name="Labutti K."/>
            <person name="Pangilinan J."/>
            <person name="Ruiz-Duenas F.J."/>
            <person name="Barrasa J.M."/>
            <person name="Sanchez-Garcia M."/>
            <person name="Camarero S."/>
            <person name="Miyauchi S."/>
            <person name="Serrano A."/>
            <person name="Linde D."/>
            <person name="Babiker R."/>
            <person name="Drula E."/>
            <person name="Ayuso-Fernandez I."/>
            <person name="Pacheco R."/>
            <person name="Padilla G."/>
            <person name="Ferreira P."/>
            <person name="Barriuso J."/>
            <person name="Kellner H."/>
            <person name="Castanera R."/>
            <person name="Alfaro M."/>
            <person name="Ramirez L."/>
            <person name="Pisabarro A.G."/>
            <person name="Kuo A."/>
            <person name="Tritt A."/>
            <person name="Lipzen A."/>
            <person name="He G."/>
            <person name="Yan M."/>
            <person name="Ng V."/>
            <person name="Cullen D."/>
            <person name="Martin F."/>
            <person name="Rosso M.-N."/>
            <person name="Henrissat B."/>
            <person name="Hibbett D."/>
            <person name="Martinez A.T."/>
            <person name="Grigoriev I.V."/>
        </authorList>
    </citation>
    <scope>NUCLEOTIDE SEQUENCE</scope>
    <source>
        <strain evidence="1">CBS 506.95</strain>
    </source>
</reference>
<gene>
    <name evidence="1" type="ORF">CPB83DRAFT_889442</name>
</gene>
<evidence type="ECO:0000313" key="1">
    <source>
        <dbReference type="EMBL" id="KAF9534454.1"/>
    </source>
</evidence>
<proteinExistence type="predicted"/>
<keyword evidence="2" id="KW-1185">Reference proteome</keyword>
<name>A0A9P6JW14_9AGAR</name>
<sequence>MATHPLLAVQLQGNMAGHKVFKRVYIRILDVKLRLENIGDMWPEEGTNANE</sequence>
<dbReference type="Proteomes" id="UP000807306">
    <property type="component" value="Unassembled WGS sequence"/>
</dbReference>
<protein>
    <submittedName>
        <fullName evidence="1">Uncharacterized protein</fullName>
    </submittedName>
</protein>
<evidence type="ECO:0000313" key="2">
    <source>
        <dbReference type="Proteomes" id="UP000807306"/>
    </source>
</evidence>
<dbReference type="EMBL" id="MU157826">
    <property type="protein sequence ID" value="KAF9534454.1"/>
    <property type="molecule type" value="Genomic_DNA"/>
</dbReference>
<accession>A0A9P6JW14</accession>
<dbReference type="AlphaFoldDB" id="A0A9P6JW14"/>